<dbReference type="RefSeq" id="WP_120370830.1">
    <property type="nucleotide sequence ID" value="NZ_RAXU01000017.1"/>
</dbReference>
<reference evidence="2 3" key="1">
    <citation type="submission" date="2018-09" db="EMBL/GenBank/DDBJ databases">
        <title>The draft genome of Acinetobacter spp. strains.</title>
        <authorList>
            <person name="Qin J."/>
            <person name="Feng Y."/>
            <person name="Zong Z."/>
        </authorList>
    </citation>
    <scope>NUCLEOTIDE SEQUENCE [LARGE SCALE GENOMIC DNA]</scope>
    <source>
        <strain evidence="2 3">WCHAc060096</strain>
    </source>
</reference>
<keyword evidence="3" id="KW-1185">Reference proteome</keyword>
<dbReference type="AlphaFoldDB" id="A0A3A8ECQ1"/>
<feature type="domain" description="GmrSD restriction endonucleases N-terminal" evidence="1">
    <location>
        <begin position="13"/>
        <end position="149"/>
    </location>
</feature>
<dbReference type="PANTHER" id="PTHR39639:SF1">
    <property type="entry name" value="DUF262 DOMAIN-CONTAINING PROTEIN"/>
    <property type="match status" value="1"/>
</dbReference>
<sequence>MIRYQVRSIQLLNLINDISSGKLVPEPFFQRNLVWREIHKKDFIETILMGYPFPQIFISKGKIDLVNRISTSCIVDGQQRCNAIQEFIEDKFTVDGRIFSDLNEEEQSEFFKYEIAVIELDLAHDDPKVGEIFQRINRTANALTGIEKKASEYSSSEYMLVAQYMSDQLVSKQAQIDDLFNDDVDSNIKINPHIDGDFLDWIQRNPVKKFSTLINDDKIFTKLEISKKVNLMYTMNLISTYISGIYNRNDGAWEHAELYKDNFDIKDQIIEKFEKVADLYLNLKFNKKSLWNRKANFFSLFIVLLSFIDRSVNLGQLKEVLNTYEPDDIYKMAAKEGVNNAKERTLRNDYIMDLIAPFFN</sequence>
<evidence type="ECO:0000259" key="1">
    <source>
        <dbReference type="Pfam" id="PF03235"/>
    </source>
</evidence>
<evidence type="ECO:0000313" key="2">
    <source>
        <dbReference type="EMBL" id="RKG31989.1"/>
    </source>
</evidence>
<dbReference type="Proteomes" id="UP000269001">
    <property type="component" value="Unassembled WGS sequence"/>
</dbReference>
<organism evidence="2 3">
    <name type="scientific">Acinetobacter guerrae</name>
    <dbReference type="NCBI Taxonomy" id="1843371"/>
    <lineage>
        <taxon>Bacteria</taxon>
        <taxon>Pseudomonadati</taxon>
        <taxon>Pseudomonadota</taxon>
        <taxon>Gammaproteobacteria</taxon>
        <taxon>Moraxellales</taxon>
        <taxon>Moraxellaceae</taxon>
        <taxon>Acinetobacter</taxon>
    </lineage>
</organism>
<accession>A0A3A8ECQ1</accession>
<comment type="caution">
    <text evidence="2">The sequence shown here is derived from an EMBL/GenBank/DDBJ whole genome shotgun (WGS) entry which is preliminary data.</text>
</comment>
<dbReference type="InterPro" id="IPR004919">
    <property type="entry name" value="GmrSD_N"/>
</dbReference>
<dbReference type="EMBL" id="RAXU01000017">
    <property type="protein sequence ID" value="RKG31989.1"/>
    <property type="molecule type" value="Genomic_DNA"/>
</dbReference>
<gene>
    <name evidence="2" type="ORF">D7V21_12675</name>
</gene>
<dbReference type="PANTHER" id="PTHR39639">
    <property type="entry name" value="CHROMOSOME 16, WHOLE GENOME SHOTGUN SEQUENCE"/>
    <property type="match status" value="1"/>
</dbReference>
<proteinExistence type="predicted"/>
<dbReference type="Pfam" id="PF03235">
    <property type="entry name" value="GmrSD_N"/>
    <property type="match status" value="1"/>
</dbReference>
<name>A0A3A8ECQ1_9GAMM</name>
<protein>
    <submittedName>
        <fullName evidence="2">DUF262 domain-containing protein</fullName>
    </submittedName>
</protein>
<evidence type="ECO:0000313" key="3">
    <source>
        <dbReference type="Proteomes" id="UP000269001"/>
    </source>
</evidence>